<dbReference type="EMBL" id="SOBK01000008">
    <property type="protein sequence ID" value="TDT87472.1"/>
    <property type="molecule type" value="Genomic_DNA"/>
</dbReference>
<evidence type="ECO:0000313" key="1">
    <source>
        <dbReference type="EMBL" id="AMK09850.1"/>
    </source>
</evidence>
<evidence type="ECO:0000313" key="2">
    <source>
        <dbReference type="EMBL" id="TDT87472.1"/>
    </source>
</evidence>
<proteinExistence type="predicted"/>
<name>A0A140D9I3_9BACT</name>
<sequence length="79" mass="8696">MKYIMFEDFSGASVPVIFPSRINFDEMREQMPYTTALSAGYITLTSEGVRCHGQSKSLQLEAGPEDAAIIQAKFEDAAS</sequence>
<dbReference type="OrthoDB" id="5459320at2"/>
<dbReference type="EMBL" id="CP014206">
    <property type="protein sequence ID" value="AMK09850.1"/>
    <property type="molecule type" value="Genomic_DNA"/>
</dbReference>
<keyword evidence="3" id="KW-1185">Reference proteome</keyword>
<reference evidence="2 4" key="2">
    <citation type="submission" date="2019-03" db="EMBL/GenBank/DDBJ databases">
        <title>Genomic Encyclopedia of Type Strains, Phase IV (KMG-IV): sequencing the most valuable type-strain genomes for metagenomic binning, comparative biology and taxonomic classification.</title>
        <authorList>
            <person name="Goeker M."/>
        </authorList>
    </citation>
    <scope>NUCLEOTIDE SEQUENCE [LARGE SCALE GENOMIC DNA]</scope>
    <source>
        <strain evidence="2 4">DSM 101483</strain>
    </source>
</reference>
<accession>A0A140D9I3</accession>
<dbReference type="KEGG" id="dej:AWY79_01360"/>
<organism evidence="2 4">
    <name type="scientific">Pseudodesulfovibrio indicus</name>
    <dbReference type="NCBI Taxonomy" id="1716143"/>
    <lineage>
        <taxon>Bacteria</taxon>
        <taxon>Pseudomonadati</taxon>
        <taxon>Thermodesulfobacteriota</taxon>
        <taxon>Desulfovibrionia</taxon>
        <taxon>Desulfovibrionales</taxon>
        <taxon>Desulfovibrionaceae</taxon>
    </lineage>
</organism>
<dbReference type="Proteomes" id="UP000055611">
    <property type="component" value="Chromosome"/>
</dbReference>
<evidence type="ECO:0000313" key="4">
    <source>
        <dbReference type="Proteomes" id="UP000295506"/>
    </source>
</evidence>
<gene>
    <name evidence="1" type="ORF">AWY79_01360</name>
    <name evidence="2" type="ORF">EDC59_108138</name>
</gene>
<dbReference type="AlphaFoldDB" id="A0A140D9I3"/>
<evidence type="ECO:0000313" key="3">
    <source>
        <dbReference type="Proteomes" id="UP000055611"/>
    </source>
</evidence>
<dbReference type="Proteomes" id="UP000295506">
    <property type="component" value="Unassembled WGS sequence"/>
</dbReference>
<dbReference type="RefSeq" id="WP_066799386.1">
    <property type="nucleotide sequence ID" value="NZ_CP014206.1"/>
</dbReference>
<reference evidence="1 3" key="1">
    <citation type="journal article" date="2016" name="Front. Microbiol.">
        <title>Genome Sequence of the Piezophilic, Mesophilic Sulfate-Reducing Bacterium Desulfovibrio indicus J2T.</title>
        <authorList>
            <person name="Cao J."/>
            <person name="Maignien L."/>
            <person name="Shao Z."/>
            <person name="Alain K."/>
            <person name="Jebbar M."/>
        </authorList>
    </citation>
    <scope>NUCLEOTIDE SEQUENCE [LARGE SCALE GENOMIC DNA]</scope>
    <source>
        <strain evidence="1 3">J2</strain>
    </source>
</reference>
<protein>
    <submittedName>
        <fullName evidence="2">Uncharacterized protein</fullName>
    </submittedName>
</protein>